<reference evidence="5" key="1">
    <citation type="submission" date="2015-10" db="EMBL/GenBank/DDBJ databases">
        <authorList>
            <person name="Regsiter A."/>
            <person name="william w."/>
        </authorList>
    </citation>
    <scope>NUCLEOTIDE SEQUENCE [LARGE SCALE GENOMIC DNA]</scope>
</reference>
<keyword evidence="2 4" id="KW-0560">Oxidoreductase</keyword>
<dbReference type="InterPro" id="IPR002347">
    <property type="entry name" value="SDR_fam"/>
</dbReference>
<dbReference type="EMBL" id="CZDF01000171">
    <property type="protein sequence ID" value="CUR34454.1"/>
    <property type="molecule type" value="Genomic_DNA"/>
</dbReference>
<dbReference type="PRINTS" id="PR00081">
    <property type="entry name" value="GDHRDH"/>
</dbReference>
<protein>
    <submittedName>
        <fullName evidence="4">Putative short-chain dehydrogenases/reductases (SDR) family</fullName>
        <ecNumber evidence="4">1.-.-.-</ecNumber>
    </submittedName>
</protein>
<keyword evidence="5" id="KW-1185">Reference proteome</keyword>
<dbReference type="Gene3D" id="3.40.50.720">
    <property type="entry name" value="NAD(P)-binding Rossmann-like Domain"/>
    <property type="match status" value="1"/>
</dbReference>
<dbReference type="Proteomes" id="UP000184315">
    <property type="component" value="Unassembled WGS sequence"/>
</dbReference>
<dbReference type="CDD" id="cd05233">
    <property type="entry name" value="SDR_c"/>
    <property type="match status" value="1"/>
</dbReference>
<organism evidence="4 5">
    <name type="scientific">Planktothrix tepida PCC 9214</name>
    <dbReference type="NCBI Taxonomy" id="671072"/>
    <lineage>
        <taxon>Bacteria</taxon>
        <taxon>Bacillati</taxon>
        <taxon>Cyanobacteriota</taxon>
        <taxon>Cyanophyceae</taxon>
        <taxon>Oscillatoriophycideae</taxon>
        <taxon>Oscillatoriales</taxon>
        <taxon>Microcoleaceae</taxon>
        <taxon>Planktothrix</taxon>
    </lineage>
</organism>
<dbReference type="InterPro" id="IPR036291">
    <property type="entry name" value="NAD(P)-bd_dom_sf"/>
</dbReference>
<dbReference type="EC" id="1.-.-.-" evidence="4"/>
<dbReference type="PRINTS" id="PR00080">
    <property type="entry name" value="SDRFAMILY"/>
</dbReference>
<dbReference type="FunFam" id="3.40.50.720:FF:000084">
    <property type="entry name" value="Short-chain dehydrogenase reductase"/>
    <property type="match status" value="1"/>
</dbReference>
<evidence type="ECO:0000313" key="5">
    <source>
        <dbReference type="Proteomes" id="UP000184315"/>
    </source>
</evidence>
<evidence type="ECO:0000256" key="2">
    <source>
        <dbReference type="ARBA" id="ARBA00023002"/>
    </source>
</evidence>
<evidence type="ECO:0000256" key="3">
    <source>
        <dbReference type="RuleBase" id="RU000363"/>
    </source>
</evidence>
<dbReference type="STRING" id="671072.PL9214640461"/>
<name>A0A1J1LQD5_9CYAN</name>
<dbReference type="PROSITE" id="PS00061">
    <property type="entry name" value="ADH_SHORT"/>
    <property type="match status" value="1"/>
</dbReference>
<dbReference type="SUPFAM" id="SSF51735">
    <property type="entry name" value="NAD(P)-binding Rossmann-fold domains"/>
    <property type="match status" value="1"/>
</dbReference>
<dbReference type="Pfam" id="PF00106">
    <property type="entry name" value="adh_short"/>
    <property type="match status" value="1"/>
</dbReference>
<evidence type="ECO:0000256" key="1">
    <source>
        <dbReference type="ARBA" id="ARBA00006484"/>
    </source>
</evidence>
<dbReference type="InterPro" id="IPR020904">
    <property type="entry name" value="Sc_DH/Rdtase_CS"/>
</dbReference>
<comment type="similarity">
    <text evidence="1 3">Belongs to the short-chain dehydrogenases/reductases (SDR) family.</text>
</comment>
<accession>A0A1J1LQD5</accession>
<dbReference type="AlphaFoldDB" id="A0A1J1LQD5"/>
<dbReference type="GO" id="GO:0016491">
    <property type="term" value="F:oxidoreductase activity"/>
    <property type="evidence" value="ECO:0007669"/>
    <property type="project" value="UniProtKB-KW"/>
</dbReference>
<dbReference type="PANTHER" id="PTHR24321">
    <property type="entry name" value="DEHYDROGENASES, SHORT CHAIN"/>
    <property type="match status" value="1"/>
</dbReference>
<gene>
    <name evidence="4" type="ORF">PL9214640461</name>
</gene>
<proteinExistence type="inferred from homology"/>
<sequence length="365" mass="38412">MEPNFQPLNPENPGVQEVIQYMLSRRQFLVLGTGSFVTTLMLSSLIGEAESAQNTDVSSASNSIKSEVKRMDIQPTNPDYFIPNRFQGKTILITGAATGIGSATAIRAAREGANVVGVDRKEKELNQTISNIKGEGHNAIAIVGNVVETALCDRMVTEAVKVFGGVDLVLNAAGVMDGGDPAQPLNFEGQRNLLPNSIHLATDEYWDAVVATNTTGVFKSMRSELRQMVAQGQGGAIVNIGSIAGLTGLAGNPAYVASKHGVTGLTRNAALDYAPYGIRINSVNMAATDTPMVARAGEFVQASKKSGEGSSMGGLKLQSILSAVDSKHRSATVWEQGAIILFLLSPDASNLTGCTYATDGGWTAY</sequence>
<dbReference type="PANTHER" id="PTHR24321:SF8">
    <property type="entry name" value="ESTRADIOL 17-BETA-DEHYDROGENASE 8-RELATED"/>
    <property type="match status" value="1"/>
</dbReference>
<evidence type="ECO:0000313" key="4">
    <source>
        <dbReference type="EMBL" id="CUR34454.1"/>
    </source>
</evidence>